<comment type="similarity">
    <text evidence="1">Belongs to the UPF0246 family.</text>
</comment>
<protein>
    <recommendedName>
        <fullName evidence="1">UPF0246 protein IAD06_07850</fullName>
    </recommendedName>
</protein>
<comment type="caution">
    <text evidence="2">The sequence shown here is derived from an EMBL/GenBank/DDBJ whole genome shotgun (WGS) entry which is preliminary data.</text>
</comment>
<proteinExistence type="inferred from homology"/>
<evidence type="ECO:0000256" key="1">
    <source>
        <dbReference type="HAMAP-Rule" id="MF_00652"/>
    </source>
</evidence>
<dbReference type="HAMAP" id="MF_00652">
    <property type="entry name" value="UPF0246"/>
    <property type="match status" value="1"/>
</dbReference>
<dbReference type="GO" id="GO:0033194">
    <property type="term" value="P:response to hydroperoxide"/>
    <property type="evidence" value="ECO:0007669"/>
    <property type="project" value="TreeGrafter"/>
</dbReference>
<evidence type="ECO:0000313" key="3">
    <source>
        <dbReference type="Proteomes" id="UP000886722"/>
    </source>
</evidence>
<evidence type="ECO:0000313" key="2">
    <source>
        <dbReference type="EMBL" id="HIT39930.1"/>
    </source>
</evidence>
<dbReference type="AlphaFoldDB" id="A0A9D1GF89"/>
<dbReference type="GO" id="GO:0005829">
    <property type="term" value="C:cytosol"/>
    <property type="evidence" value="ECO:0007669"/>
    <property type="project" value="TreeGrafter"/>
</dbReference>
<dbReference type="InterPro" id="IPR005583">
    <property type="entry name" value="YaaA"/>
</dbReference>
<accession>A0A9D1GF89</accession>
<dbReference type="PANTHER" id="PTHR30283">
    <property type="entry name" value="PEROXIDE STRESS RESPONSE PROTEIN YAAA"/>
    <property type="match status" value="1"/>
</dbReference>
<sequence length="253" mass="29568">MILLSCAKTMSRPPLKEGKKGTDPLFGKEAHEIALAFAQCTPDELRRLLHLPPKLANENFHRYQNFHSTDTVAQPALKAYTGIVFKTLNPNDFTEAEIAYAQERLRITSFVYGLLRPLDKIKPYRAEGNIALPKWGDIPLFDYWRPKLTPYLLQEIEARGGILFNLASDEMRRLFDWKTVETQARIITPQFQVRHNDGWKTIVIYTKMARGALTRYLLKNKIENPEQLQAFEWEGFRFNELRSDNYNYIFTHE</sequence>
<dbReference type="Proteomes" id="UP000886722">
    <property type="component" value="Unassembled WGS sequence"/>
</dbReference>
<name>A0A9D1GF89_9BACT</name>
<dbReference type="Pfam" id="PF03883">
    <property type="entry name" value="H2O2_YaaD"/>
    <property type="match status" value="1"/>
</dbReference>
<gene>
    <name evidence="2" type="ORF">IAD06_07850</name>
</gene>
<dbReference type="EMBL" id="DVKT01000060">
    <property type="protein sequence ID" value="HIT39930.1"/>
    <property type="molecule type" value="Genomic_DNA"/>
</dbReference>
<reference evidence="2" key="2">
    <citation type="journal article" date="2021" name="PeerJ">
        <title>Extensive microbial diversity within the chicken gut microbiome revealed by metagenomics and culture.</title>
        <authorList>
            <person name="Gilroy R."/>
            <person name="Ravi A."/>
            <person name="Getino M."/>
            <person name="Pursley I."/>
            <person name="Horton D.L."/>
            <person name="Alikhan N.F."/>
            <person name="Baker D."/>
            <person name="Gharbi K."/>
            <person name="Hall N."/>
            <person name="Watson M."/>
            <person name="Adriaenssens E.M."/>
            <person name="Foster-Nyarko E."/>
            <person name="Jarju S."/>
            <person name="Secka A."/>
            <person name="Antonio M."/>
            <person name="Oren A."/>
            <person name="Chaudhuri R.R."/>
            <person name="La Ragione R."/>
            <person name="Hildebrand F."/>
            <person name="Pallen M.J."/>
        </authorList>
    </citation>
    <scope>NUCLEOTIDE SEQUENCE</scope>
    <source>
        <strain evidence="2">21143</strain>
    </source>
</reference>
<reference evidence="2" key="1">
    <citation type="submission" date="2020-10" db="EMBL/GenBank/DDBJ databases">
        <authorList>
            <person name="Gilroy R."/>
        </authorList>
    </citation>
    <scope>NUCLEOTIDE SEQUENCE</scope>
    <source>
        <strain evidence="2">21143</strain>
    </source>
</reference>
<dbReference type="PANTHER" id="PTHR30283:SF4">
    <property type="entry name" value="PEROXIDE STRESS RESISTANCE PROTEIN YAAA"/>
    <property type="match status" value="1"/>
</dbReference>
<organism evidence="2 3">
    <name type="scientific">Candidatus Caccoplasma intestinavium</name>
    <dbReference type="NCBI Taxonomy" id="2840716"/>
    <lineage>
        <taxon>Bacteria</taxon>
        <taxon>Pseudomonadati</taxon>
        <taxon>Bacteroidota</taxon>
        <taxon>Bacteroidia</taxon>
        <taxon>Bacteroidales</taxon>
        <taxon>Bacteroidaceae</taxon>
        <taxon>Bacteroidaceae incertae sedis</taxon>
        <taxon>Candidatus Caccoplasma</taxon>
    </lineage>
</organism>